<organism evidence="1 2">
    <name type="scientific">Stylosanthes scabra</name>
    <dbReference type="NCBI Taxonomy" id="79078"/>
    <lineage>
        <taxon>Eukaryota</taxon>
        <taxon>Viridiplantae</taxon>
        <taxon>Streptophyta</taxon>
        <taxon>Embryophyta</taxon>
        <taxon>Tracheophyta</taxon>
        <taxon>Spermatophyta</taxon>
        <taxon>Magnoliopsida</taxon>
        <taxon>eudicotyledons</taxon>
        <taxon>Gunneridae</taxon>
        <taxon>Pentapetalae</taxon>
        <taxon>rosids</taxon>
        <taxon>fabids</taxon>
        <taxon>Fabales</taxon>
        <taxon>Fabaceae</taxon>
        <taxon>Papilionoideae</taxon>
        <taxon>50 kb inversion clade</taxon>
        <taxon>dalbergioids sensu lato</taxon>
        <taxon>Dalbergieae</taxon>
        <taxon>Pterocarpus clade</taxon>
        <taxon>Stylosanthes</taxon>
    </lineage>
</organism>
<keyword evidence="2" id="KW-1185">Reference proteome</keyword>
<dbReference type="EMBL" id="JASCZI010272888">
    <property type="protein sequence ID" value="MED6223747.1"/>
    <property type="molecule type" value="Genomic_DNA"/>
</dbReference>
<gene>
    <name evidence="1" type="ORF">PIB30_077101</name>
</gene>
<comment type="caution">
    <text evidence="1">The sequence shown here is derived from an EMBL/GenBank/DDBJ whole genome shotgun (WGS) entry which is preliminary data.</text>
</comment>
<accession>A0ABU6ZP47</accession>
<dbReference type="Proteomes" id="UP001341840">
    <property type="component" value="Unassembled WGS sequence"/>
</dbReference>
<proteinExistence type="predicted"/>
<evidence type="ECO:0000313" key="2">
    <source>
        <dbReference type="Proteomes" id="UP001341840"/>
    </source>
</evidence>
<protein>
    <submittedName>
        <fullName evidence="1">Uncharacterized protein</fullName>
    </submittedName>
</protein>
<name>A0ABU6ZP47_9FABA</name>
<reference evidence="1 2" key="1">
    <citation type="journal article" date="2023" name="Plants (Basel)">
        <title>Bridging the Gap: Combining Genomics and Transcriptomics Approaches to Understand Stylosanthes scabra, an Orphan Legume from the Brazilian Caatinga.</title>
        <authorList>
            <person name="Ferreira-Neto J.R.C."/>
            <person name="da Silva M.D."/>
            <person name="Binneck E."/>
            <person name="de Melo N.F."/>
            <person name="da Silva R.H."/>
            <person name="de Melo A.L.T.M."/>
            <person name="Pandolfi V."/>
            <person name="Bustamante F.O."/>
            <person name="Brasileiro-Vidal A.C."/>
            <person name="Benko-Iseppon A.M."/>
        </authorList>
    </citation>
    <scope>NUCLEOTIDE SEQUENCE [LARGE SCALE GENOMIC DNA]</scope>
    <source>
        <tissue evidence="1">Leaves</tissue>
    </source>
</reference>
<evidence type="ECO:0000313" key="1">
    <source>
        <dbReference type="EMBL" id="MED6223747.1"/>
    </source>
</evidence>
<sequence length="198" mass="22020">MGDQRLGIGGWGGSASVCVKGERVQRLGIKWMPRCWVMRLVKDECEGTEASMRVCVGNRLEGAMGQRLGVGEAHLGVFEAGFLGIEKCMGKAKKGIGSKGFIKMSQKQGKLLVTLLAKLRTQHWNREQFLILSRPSCVRNFQTCIRNFLPEAFFELSGQELRTQLYAAEKFGAEVTKESARNEKITKKSLKAKSKAYA</sequence>